<name>A0A6P5FUC2_ANACO</name>
<evidence type="ECO:0000256" key="3">
    <source>
        <dbReference type="ARBA" id="ARBA00061659"/>
    </source>
</evidence>
<dbReference type="InterPro" id="IPR046848">
    <property type="entry name" value="E_motif"/>
</dbReference>
<dbReference type="GO" id="GO:0009451">
    <property type="term" value="P:RNA modification"/>
    <property type="evidence" value="ECO:0007669"/>
    <property type="project" value="InterPro"/>
</dbReference>
<dbReference type="GeneID" id="109716186"/>
<dbReference type="PROSITE" id="PS51375">
    <property type="entry name" value="PPR"/>
    <property type="match status" value="6"/>
</dbReference>
<proteinExistence type="inferred from homology"/>
<dbReference type="InterPro" id="IPR046960">
    <property type="entry name" value="PPR_At4g14850-like_plant"/>
</dbReference>
<dbReference type="SUPFAM" id="SSF48452">
    <property type="entry name" value="TPR-like"/>
    <property type="match status" value="1"/>
</dbReference>
<feature type="repeat" description="PPR" evidence="4">
    <location>
        <begin position="502"/>
        <end position="536"/>
    </location>
</feature>
<dbReference type="PANTHER" id="PTHR47926">
    <property type="entry name" value="PENTATRICOPEPTIDE REPEAT-CONTAINING PROTEIN"/>
    <property type="match status" value="1"/>
</dbReference>
<gene>
    <name evidence="6" type="primary">LOC109716186</name>
</gene>
<dbReference type="Gene3D" id="1.25.40.10">
    <property type="entry name" value="Tetratricopeptide repeat domain"/>
    <property type="match status" value="6"/>
</dbReference>
<evidence type="ECO:0000313" key="5">
    <source>
        <dbReference type="Proteomes" id="UP000515123"/>
    </source>
</evidence>
<dbReference type="FunFam" id="1.25.40.10:FF:000351">
    <property type="entry name" value="Pentatricopeptide repeat-containing protein"/>
    <property type="match status" value="1"/>
</dbReference>
<feature type="repeat" description="PPR" evidence="4">
    <location>
        <begin position="370"/>
        <end position="404"/>
    </location>
</feature>
<keyword evidence="2" id="KW-0809">Transit peptide</keyword>
<dbReference type="RefSeq" id="XP_020097108.1">
    <property type="nucleotide sequence ID" value="XM_020241519.1"/>
</dbReference>
<evidence type="ECO:0000256" key="1">
    <source>
        <dbReference type="ARBA" id="ARBA00022737"/>
    </source>
</evidence>
<sequence>MSVDLQHCIHFLRSCNSHHWIFSGRQIHQILLKTGHAAGSLFVSNCLVQMYARCNVQDARVLFDEMPQRNCFSYNSLIDAYLKSQDTHNALCIFNSMHEKNTFSWNALITGLVRSGDVESARNLFDDMPIKEVVACNALIHGYFRKGLVDEAFHLFKKIGSECIGSSSPCNDSFVLATVLSACADRRIHSFGKQIHSRIVVGKVKMDSVLGSTMVDMYAKCEDLDNACRVLDQLPEVDEFSLSAMISGYAGCSRLVEARRVFDRRENPSIVLWNSLINGLVSNCQTEEALELFIKMSREGVKPDSSTFATILSACASFSMLEYSKQIHACAFKNGNLGGVIVASTLIDLYSKSGLWEDACKVFAELKVYDTIVFNSMINMYSNCGRIEEARWVFDTIPSKSLISWNSMIVGYSQNGYAIEALNLFYEMHGLGLHIDQVALASSISACGSICYVKFGEQLFALSIILGLQSDHIITSALVDLYCKCGNVIYGRMLFDETKRPDEVLYNSMLMGFASNGYGSEVLELFEAMRSEGIRLNEVTFIALLSGCCHCGLIEEGLRWFNKMEEDYGIEPLVEHYSCIVDLFVRAGRLEEAVDFIENMPFRADVSMWTSVLGGCKARGDEALASKVVQRLVEIDYENGSHYVQLASVFASSGEWERSAQVRRMMHDRNIAKNPGHSWLEH</sequence>
<dbReference type="Proteomes" id="UP000515123">
    <property type="component" value="Linkage group 1"/>
</dbReference>
<dbReference type="InterPro" id="IPR002885">
    <property type="entry name" value="PPR_rpt"/>
</dbReference>
<reference evidence="6" key="2">
    <citation type="submission" date="2025-08" db="UniProtKB">
        <authorList>
            <consortium name="RefSeq"/>
        </authorList>
    </citation>
    <scope>IDENTIFICATION</scope>
    <source>
        <tissue evidence="6">Leaf</tissue>
    </source>
</reference>
<keyword evidence="1" id="KW-0677">Repeat</keyword>
<comment type="similarity">
    <text evidence="3">Belongs to the PPR family. PCMP-E subfamily.</text>
</comment>
<dbReference type="GO" id="GO:0003723">
    <property type="term" value="F:RNA binding"/>
    <property type="evidence" value="ECO:0007669"/>
    <property type="project" value="InterPro"/>
</dbReference>
<evidence type="ECO:0000256" key="4">
    <source>
        <dbReference type="PROSITE-ProRule" id="PRU00708"/>
    </source>
</evidence>
<feature type="repeat" description="PPR" evidence="4">
    <location>
        <begin position="269"/>
        <end position="303"/>
    </location>
</feature>
<reference evidence="5" key="1">
    <citation type="journal article" date="2015" name="Nat. Genet.">
        <title>The pineapple genome and the evolution of CAM photosynthesis.</title>
        <authorList>
            <person name="Ming R."/>
            <person name="VanBuren R."/>
            <person name="Wai C.M."/>
            <person name="Tang H."/>
            <person name="Schatz M.C."/>
            <person name="Bowers J.E."/>
            <person name="Lyons E."/>
            <person name="Wang M.L."/>
            <person name="Chen J."/>
            <person name="Biggers E."/>
            <person name="Zhang J."/>
            <person name="Huang L."/>
            <person name="Zhang L."/>
            <person name="Miao W."/>
            <person name="Zhang J."/>
            <person name="Ye Z."/>
            <person name="Miao C."/>
            <person name="Lin Z."/>
            <person name="Wang H."/>
            <person name="Zhou H."/>
            <person name="Yim W.C."/>
            <person name="Priest H.D."/>
            <person name="Zheng C."/>
            <person name="Woodhouse M."/>
            <person name="Edger P.P."/>
            <person name="Guyot R."/>
            <person name="Guo H.B."/>
            <person name="Guo H."/>
            <person name="Zheng G."/>
            <person name="Singh R."/>
            <person name="Sharma A."/>
            <person name="Min X."/>
            <person name="Zheng Y."/>
            <person name="Lee H."/>
            <person name="Gurtowski J."/>
            <person name="Sedlazeck F.J."/>
            <person name="Harkess A."/>
            <person name="McKain M.R."/>
            <person name="Liao Z."/>
            <person name="Fang J."/>
            <person name="Liu J."/>
            <person name="Zhang X."/>
            <person name="Zhang Q."/>
            <person name="Hu W."/>
            <person name="Qin Y."/>
            <person name="Wang K."/>
            <person name="Chen L.Y."/>
            <person name="Shirley N."/>
            <person name="Lin Y.R."/>
            <person name="Liu L.Y."/>
            <person name="Hernandez A.G."/>
            <person name="Wright C.L."/>
            <person name="Bulone V."/>
            <person name="Tuskan G.A."/>
            <person name="Heath K."/>
            <person name="Zee F."/>
            <person name="Moore P.H."/>
            <person name="Sunkar R."/>
            <person name="Leebens-Mack J.H."/>
            <person name="Mockler T."/>
            <person name="Bennetzen J.L."/>
            <person name="Freeling M."/>
            <person name="Sankoff D."/>
            <person name="Paterson A.H."/>
            <person name="Zhu X."/>
            <person name="Yang X."/>
            <person name="Smith J.A."/>
            <person name="Cushman J.C."/>
            <person name="Paull R.E."/>
            <person name="Yu Q."/>
        </authorList>
    </citation>
    <scope>NUCLEOTIDE SEQUENCE [LARGE SCALE GENOMIC DNA]</scope>
    <source>
        <strain evidence="5">cv. F153</strain>
    </source>
</reference>
<accession>A0A6P5FUC2</accession>
<feature type="repeat" description="PPR" evidence="4">
    <location>
        <begin position="537"/>
        <end position="572"/>
    </location>
</feature>
<protein>
    <submittedName>
        <fullName evidence="6">Pentatricopeptide repeat-containing protein At1g77010, mitochondrial</fullName>
    </submittedName>
</protein>
<dbReference type="PANTHER" id="PTHR47926:SF392">
    <property type="entry name" value="PENTATRICOPEPTIDE REPEAT-CONTAINING PROTEIN"/>
    <property type="match status" value="1"/>
</dbReference>
<feature type="repeat" description="PPR" evidence="4">
    <location>
        <begin position="101"/>
        <end position="135"/>
    </location>
</feature>
<dbReference type="FunFam" id="1.25.40.10:FF:000205">
    <property type="entry name" value="Pentatricopeptide repeat-containing protein, mitochondrial"/>
    <property type="match status" value="1"/>
</dbReference>
<dbReference type="AlphaFoldDB" id="A0A6P5FUC2"/>
<dbReference type="NCBIfam" id="TIGR00756">
    <property type="entry name" value="PPR"/>
    <property type="match status" value="8"/>
</dbReference>
<organism evidence="5 6">
    <name type="scientific">Ananas comosus</name>
    <name type="common">Pineapple</name>
    <name type="synonym">Ananas ananas</name>
    <dbReference type="NCBI Taxonomy" id="4615"/>
    <lineage>
        <taxon>Eukaryota</taxon>
        <taxon>Viridiplantae</taxon>
        <taxon>Streptophyta</taxon>
        <taxon>Embryophyta</taxon>
        <taxon>Tracheophyta</taxon>
        <taxon>Spermatophyta</taxon>
        <taxon>Magnoliopsida</taxon>
        <taxon>Liliopsida</taxon>
        <taxon>Poales</taxon>
        <taxon>Bromeliaceae</taxon>
        <taxon>Bromelioideae</taxon>
        <taxon>Ananas</taxon>
    </lineage>
</organism>
<feature type="repeat" description="PPR" evidence="4">
    <location>
        <begin position="70"/>
        <end position="100"/>
    </location>
</feature>
<dbReference type="FunFam" id="1.25.40.10:FF:000797">
    <property type="entry name" value="Pentatricopeptide repeat-containing protein chloroplastic"/>
    <property type="match status" value="1"/>
</dbReference>
<dbReference type="FunFam" id="1.25.40.10:FF:000285">
    <property type="entry name" value="Pentatricopeptide repeat-containing protein, chloroplastic"/>
    <property type="match status" value="1"/>
</dbReference>
<keyword evidence="5" id="KW-1185">Reference proteome</keyword>
<dbReference type="Pfam" id="PF13041">
    <property type="entry name" value="PPR_2"/>
    <property type="match status" value="2"/>
</dbReference>
<evidence type="ECO:0000313" key="6">
    <source>
        <dbReference type="RefSeq" id="XP_020097108.1"/>
    </source>
</evidence>
<dbReference type="Pfam" id="PF20431">
    <property type="entry name" value="E_motif"/>
    <property type="match status" value="1"/>
</dbReference>
<dbReference type="GO" id="GO:0005739">
    <property type="term" value="C:mitochondrion"/>
    <property type="evidence" value="ECO:0007669"/>
    <property type="project" value="UniProtKB-ARBA"/>
</dbReference>
<dbReference type="OrthoDB" id="772568at2759"/>
<dbReference type="Pfam" id="PF01535">
    <property type="entry name" value="PPR"/>
    <property type="match status" value="9"/>
</dbReference>
<dbReference type="InterPro" id="IPR011990">
    <property type="entry name" value="TPR-like_helical_dom_sf"/>
</dbReference>
<evidence type="ECO:0000256" key="2">
    <source>
        <dbReference type="ARBA" id="ARBA00022946"/>
    </source>
</evidence>